<evidence type="ECO:0000313" key="3">
    <source>
        <dbReference type="Proteomes" id="UP001595604"/>
    </source>
</evidence>
<evidence type="ECO:0000313" key="2">
    <source>
        <dbReference type="EMBL" id="MFC3175159.1"/>
    </source>
</evidence>
<name>A0ABV7IR65_9SPHN</name>
<gene>
    <name evidence="2" type="ORF">ACFOD9_12940</name>
</gene>
<comment type="caution">
    <text evidence="2">The sequence shown here is derived from an EMBL/GenBank/DDBJ whole genome shotgun (WGS) entry which is preliminary data.</text>
</comment>
<accession>A0ABV7IR65</accession>
<dbReference type="Gene3D" id="3.30.1460.30">
    <property type="entry name" value="YgaC/TfoX-N like chaperone"/>
    <property type="match status" value="1"/>
</dbReference>
<dbReference type="Pfam" id="PF04993">
    <property type="entry name" value="TfoX_N"/>
    <property type="match status" value="1"/>
</dbReference>
<dbReference type="InterPro" id="IPR007076">
    <property type="entry name" value="TfoX_N"/>
</dbReference>
<sequence length="110" mass="12044">MATDPRTAEFLGEQLAALGGLSIAKMFGEYGVWLDGKTVALICGDQLFVKPTEPGRAFIGEVVEAPPYRGAKPSLLIDDGRWDEAEWLCDLLQITADALPARRPKRRKSV</sequence>
<dbReference type="Proteomes" id="UP001595604">
    <property type="component" value="Unassembled WGS sequence"/>
</dbReference>
<keyword evidence="3" id="KW-1185">Reference proteome</keyword>
<organism evidence="2 3">
    <name type="scientific">Novosphingobium bradum</name>
    <dbReference type="NCBI Taxonomy" id="1737444"/>
    <lineage>
        <taxon>Bacteria</taxon>
        <taxon>Pseudomonadati</taxon>
        <taxon>Pseudomonadota</taxon>
        <taxon>Alphaproteobacteria</taxon>
        <taxon>Sphingomonadales</taxon>
        <taxon>Sphingomonadaceae</taxon>
        <taxon>Novosphingobium</taxon>
    </lineage>
</organism>
<proteinExistence type="predicted"/>
<evidence type="ECO:0000259" key="1">
    <source>
        <dbReference type="Pfam" id="PF04993"/>
    </source>
</evidence>
<feature type="domain" description="TfoX N-terminal" evidence="1">
    <location>
        <begin position="13"/>
        <end position="97"/>
    </location>
</feature>
<dbReference type="RefSeq" id="WP_379510529.1">
    <property type="nucleotide sequence ID" value="NZ_JBHRTQ010000010.1"/>
</dbReference>
<dbReference type="EMBL" id="JBHRTQ010000010">
    <property type="protein sequence ID" value="MFC3175159.1"/>
    <property type="molecule type" value="Genomic_DNA"/>
</dbReference>
<protein>
    <submittedName>
        <fullName evidence="2">TfoX/Sxy family protein</fullName>
    </submittedName>
</protein>
<dbReference type="SUPFAM" id="SSF159894">
    <property type="entry name" value="YgaC/TfoX-N like"/>
    <property type="match status" value="1"/>
</dbReference>
<reference evidence="3" key="1">
    <citation type="journal article" date="2019" name="Int. J. Syst. Evol. Microbiol.">
        <title>The Global Catalogue of Microorganisms (GCM) 10K type strain sequencing project: providing services to taxonomists for standard genome sequencing and annotation.</title>
        <authorList>
            <consortium name="The Broad Institute Genomics Platform"/>
            <consortium name="The Broad Institute Genome Sequencing Center for Infectious Disease"/>
            <person name="Wu L."/>
            <person name="Ma J."/>
        </authorList>
    </citation>
    <scope>NUCLEOTIDE SEQUENCE [LARGE SCALE GENOMIC DNA]</scope>
    <source>
        <strain evidence="3">KCTC 42984</strain>
    </source>
</reference>